<protein>
    <submittedName>
        <fullName evidence="1">Uncharacterized protein</fullName>
    </submittedName>
</protein>
<keyword evidence="2" id="KW-1185">Reference proteome</keyword>
<name>A0A545USQ7_9HYPO</name>
<organism evidence="1 2">
    <name type="scientific">Cordyceps javanica</name>
    <dbReference type="NCBI Taxonomy" id="43265"/>
    <lineage>
        <taxon>Eukaryota</taxon>
        <taxon>Fungi</taxon>
        <taxon>Dikarya</taxon>
        <taxon>Ascomycota</taxon>
        <taxon>Pezizomycotina</taxon>
        <taxon>Sordariomycetes</taxon>
        <taxon>Hypocreomycetidae</taxon>
        <taxon>Hypocreales</taxon>
        <taxon>Cordycipitaceae</taxon>
        <taxon>Cordyceps</taxon>
    </lineage>
</organism>
<accession>A0A545USQ7</accession>
<dbReference type="Proteomes" id="UP000315783">
    <property type="component" value="Unassembled WGS sequence"/>
</dbReference>
<sequence>MLARLKVLIQSGYTPSTNQPLSGQKEEFITFLPPVDKSHAVRYDSESYGSNNGRCAWTDPVTATNISLYLVTETESPIKNNLSTAVKAWNMLRYMKRIRLSDESALREFPGHNLTSGVNSYGMQFPGKIRHCQLKKLSVALYKCSWTE</sequence>
<dbReference type="AlphaFoldDB" id="A0A545USQ7"/>
<comment type="caution">
    <text evidence="1">The sequence shown here is derived from an EMBL/GenBank/DDBJ whole genome shotgun (WGS) entry which is preliminary data.</text>
</comment>
<evidence type="ECO:0000313" key="1">
    <source>
        <dbReference type="EMBL" id="TQV92475.1"/>
    </source>
</evidence>
<proteinExistence type="predicted"/>
<evidence type="ECO:0000313" key="2">
    <source>
        <dbReference type="Proteomes" id="UP000315783"/>
    </source>
</evidence>
<gene>
    <name evidence="1" type="ORF">IF1G_08993</name>
</gene>
<dbReference type="EMBL" id="SPUK01000015">
    <property type="protein sequence ID" value="TQV92475.1"/>
    <property type="molecule type" value="Genomic_DNA"/>
</dbReference>
<reference evidence="1 2" key="1">
    <citation type="journal article" date="2019" name="Appl. Microbiol. Biotechnol.">
        <title>Genome sequence of Isaria javanica and comparative genome analysis insights into family S53 peptidase evolution in fungal entomopathogens.</title>
        <authorList>
            <person name="Lin R."/>
            <person name="Zhang X."/>
            <person name="Xin B."/>
            <person name="Zou M."/>
            <person name="Gao Y."/>
            <person name="Qin F."/>
            <person name="Hu Q."/>
            <person name="Xie B."/>
            <person name="Cheng X."/>
        </authorList>
    </citation>
    <scope>NUCLEOTIDE SEQUENCE [LARGE SCALE GENOMIC DNA]</scope>
    <source>
        <strain evidence="1 2">IJ1G</strain>
    </source>
</reference>